<gene>
    <name evidence="2" type="ORF">BCON_0129g00210</name>
</gene>
<evidence type="ECO:0000313" key="2">
    <source>
        <dbReference type="EMBL" id="TGO53138.1"/>
    </source>
</evidence>
<organism evidence="2 3">
    <name type="scientific">Botryotinia convoluta</name>
    <dbReference type="NCBI Taxonomy" id="54673"/>
    <lineage>
        <taxon>Eukaryota</taxon>
        <taxon>Fungi</taxon>
        <taxon>Dikarya</taxon>
        <taxon>Ascomycota</taxon>
        <taxon>Pezizomycotina</taxon>
        <taxon>Leotiomycetes</taxon>
        <taxon>Helotiales</taxon>
        <taxon>Sclerotiniaceae</taxon>
        <taxon>Botryotinia</taxon>
    </lineage>
</organism>
<comment type="caution">
    <text evidence="2">The sequence shown here is derived from an EMBL/GenBank/DDBJ whole genome shotgun (WGS) entry which is preliminary data.</text>
</comment>
<keyword evidence="1" id="KW-0472">Membrane</keyword>
<protein>
    <submittedName>
        <fullName evidence="2">Uncharacterized protein</fullName>
    </submittedName>
</protein>
<evidence type="ECO:0000256" key="1">
    <source>
        <dbReference type="SAM" id="Phobius"/>
    </source>
</evidence>
<dbReference type="OrthoDB" id="2830640at2759"/>
<reference evidence="2 3" key="1">
    <citation type="submission" date="2017-12" db="EMBL/GenBank/DDBJ databases">
        <title>Comparative genomics of Botrytis spp.</title>
        <authorList>
            <person name="Valero-Jimenez C.A."/>
            <person name="Tapia P."/>
            <person name="Veloso J."/>
            <person name="Silva-Moreno E."/>
            <person name="Staats M."/>
            <person name="Valdes J.H."/>
            <person name="Van Kan J.A.L."/>
        </authorList>
    </citation>
    <scope>NUCLEOTIDE SEQUENCE [LARGE SCALE GENOMIC DNA]</scope>
    <source>
        <strain evidence="2 3">MUCL11595</strain>
    </source>
</reference>
<dbReference type="EMBL" id="PQXN01000129">
    <property type="protein sequence ID" value="TGO53138.1"/>
    <property type="molecule type" value="Genomic_DNA"/>
</dbReference>
<sequence length="202" mass="22670">MRRDALLSVLFTFGLKIQQFQAEASARRAIFLTEASTDLAKASRKDSEVMKIIAIDTKRDSKAMKTIAILGMVFLPGTFIAVRHSSVFAMPVFTWTPDGSMIIQKGFGYYWAVTIPLTLIILVAWGISMVIPHRHKGVLSDEIELESLSPISINKRPTNNILRPSNSLNRVGNFQLMARDYKILYVIVKDPRITEPEFPTGV</sequence>
<accession>A0A4Z1HVB9</accession>
<evidence type="ECO:0000313" key="3">
    <source>
        <dbReference type="Proteomes" id="UP000297527"/>
    </source>
</evidence>
<feature type="transmembrane region" description="Helical" evidence="1">
    <location>
        <begin position="109"/>
        <end position="131"/>
    </location>
</feature>
<keyword evidence="1" id="KW-1133">Transmembrane helix</keyword>
<name>A0A4Z1HVB9_9HELO</name>
<feature type="transmembrane region" description="Helical" evidence="1">
    <location>
        <begin position="67"/>
        <end position="89"/>
    </location>
</feature>
<dbReference type="Proteomes" id="UP000297527">
    <property type="component" value="Unassembled WGS sequence"/>
</dbReference>
<proteinExistence type="predicted"/>
<keyword evidence="1" id="KW-0812">Transmembrane</keyword>
<dbReference type="AlphaFoldDB" id="A0A4Z1HVB9"/>
<dbReference type="Gene3D" id="1.20.58.340">
    <property type="entry name" value="Magnesium transport protein CorA, transmembrane region"/>
    <property type="match status" value="1"/>
</dbReference>
<keyword evidence="3" id="KW-1185">Reference proteome</keyword>